<dbReference type="Pfam" id="PF02789">
    <property type="entry name" value="Peptidase_M17_N"/>
    <property type="match status" value="1"/>
</dbReference>
<dbReference type="GO" id="GO:0007420">
    <property type="term" value="P:brain development"/>
    <property type="evidence" value="ECO:0007669"/>
    <property type="project" value="TreeGrafter"/>
</dbReference>
<dbReference type="SUPFAM" id="SSF53187">
    <property type="entry name" value="Zn-dependent exopeptidases"/>
    <property type="match status" value="1"/>
</dbReference>
<evidence type="ECO:0000256" key="7">
    <source>
        <dbReference type="ARBA" id="ARBA00029605"/>
    </source>
</evidence>
<dbReference type="SMART" id="SM00409">
    <property type="entry name" value="IG"/>
    <property type="match status" value="3"/>
</dbReference>
<evidence type="ECO:0000313" key="17">
    <source>
        <dbReference type="Proteomes" id="UP000437017"/>
    </source>
</evidence>
<dbReference type="InterPro" id="IPR003598">
    <property type="entry name" value="Ig_sub2"/>
</dbReference>
<dbReference type="Pfam" id="PF07679">
    <property type="entry name" value="I-set"/>
    <property type="match status" value="1"/>
</dbReference>
<comment type="catalytic activity">
    <reaction evidence="5">
        <text>an S-substituted L-cysteinylglycine + H2O = an S-substituted L-cysteine + glycine</text>
        <dbReference type="Rhea" id="RHEA:60444"/>
        <dbReference type="ChEBI" id="CHEBI:15377"/>
        <dbReference type="ChEBI" id="CHEBI:57305"/>
        <dbReference type="ChEBI" id="CHEBI:58717"/>
        <dbReference type="ChEBI" id="CHEBI:143103"/>
        <dbReference type="EC" id="3.4.13.23"/>
    </reaction>
    <physiologicalReaction direction="left-to-right" evidence="5">
        <dbReference type="Rhea" id="RHEA:60445"/>
    </physiologicalReaction>
</comment>
<dbReference type="InterPro" id="IPR003599">
    <property type="entry name" value="Ig_sub"/>
</dbReference>
<dbReference type="OrthoDB" id="412814at2759"/>
<comment type="catalytic activity">
    <reaction evidence="12">
        <text>S-benzyl-L-cysteinylglycine + H2O = S-benzyl-L-cysteine + glycine</text>
        <dbReference type="Rhea" id="RHEA:62568"/>
        <dbReference type="ChEBI" id="CHEBI:15377"/>
        <dbReference type="ChEBI" id="CHEBI:57305"/>
        <dbReference type="ChEBI" id="CHEBI:145802"/>
        <dbReference type="ChEBI" id="CHEBI:145803"/>
    </reaction>
    <physiologicalReaction direction="left-to-right" evidence="12">
        <dbReference type="Rhea" id="RHEA:62569"/>
    </physiologicalReaction>
</comment>
<dbReference type="InterPro" id="IPR036179">
    <property type="entry name" value="Ig-like_dom_sf"/>
</dbReference>
<keyword evidence="4" id="KW-1015">Disulfide bond</keyword>
<evidence type="ECO:0000256" key="12">
    <source>
        <dbReference type="ARBA" id="ARBA00047881"/>
    </source>
</evidence>
<evidence type="ECO:0000256" key="4">
    <source>
        <dbReference type="ARBA" id="ARBA00023157"/>
    </source>
</evidence>
<dbReference type="GO" id="GO:0030424">
    <property type="term" value="C:axon"/>
    <property type="evidence" value="ECO:0007669"/>
    <property type="project" value="TreeGrafter"/>
</dbReference>
<feature type="domain" description="Ig-like" evidence="15">
    <location>
        <begin position="1458"/>
        <end position="1546"/>
    </location>
</feature>
<evidence type="ECO:0000256" key="10">
    <source>
        <dbReference type="ARBA" id="ARBA00031564"/>
    </source>
</evidence>
<gene>
    <name evidence="16" type="ORF">E2I00_001920</name>
</gene>
<dbReference type="InterPro" id="IPR013098">
    <property type="entry name" value="Ig_I-set"/>
</dbReference>
<feature type="compositionally biased region" description="Basic and acidic residues" evidence="14">
    <location>
        <begin position="392"/>
        <end position="406"/>
    </location>
</feature>
<dbReference type="GO" id="GO:0098632">
    <property type="term" value="F:cell-cell adhesion mediator activity"/>
    <property type="evidence" value="ECO:0007669"/>
    <property type="project" value="TreeGrafter"/>
</dbReference>
<comment type="catalytic activity">
    <reaction evidence="13">
        <text>L-cysteinylglycine + H2O = L-cysteine + glycine</text>
        <dbReference type="Rhea" id="RHEA:28783"/>
        <dbReference type="ChEBI" id="CHEBI:15377"/>
        <dbReference type="ChEBI" id="CHEBI:35235"/>
        <dbReference type="ChEBI" id="CHEBI:57305"/>
        <dbReference type="ChEBI" id="CHEBI:61694"/>
    </reaction>
    <physiologicalReaction direction="left-to-right" evidence="13">
        <dbReference type="Rhea" id="RHEA:28784"/>
    </physiologicalReaction>
</comment>
<dbReference type="PROSITE" id="PS50835">
    <property type="entry name" value="IG_LIKE"/>
    <property type="match status" value="3"/>
</dbReference>
<dbReference type="GO" id="GO:0007411">
    <property type="term" value="P:axon guidance"/>
    <property type="evidence" value="ECO:0007669"/>
    <property type="project" value="TreeGrafter"/>
</dbReference>
<dbReference type="FunFam" id="3.40.220.10:FF:000005">
    <property type="entry name" value="cytosol aminopeptidase"/>
    <property type="match status" value="1"/>
</dbReference>
<evidence type="ECO:0000256" key="2">
    <source>
        <dbReference type="ARBA" id="ARBA00014190"/>
    </source>
</evidence>
<dbReference type="PANTHER" id="PTHR44170">
    <property type="entry name" value="PROTEIN SIDEKICK"/>
    <property type="match status" value="1"/>
</dbReference>
<feature type="region of interest" description="Disordered" evidence="14">
    <location>
        <begin position="1678"/>
        <end position="1745"/>
    </location>
</feature>
<dbReference type="InterPro" id="IPR000819">
    <property type="entry name" value="Peptidase_M17_C"/>
</dbReference>
<feature type="domain" description="Ig-like" evidence="15">
    <location>
        <begin position="1956"/>
        <end position="2045"/>
    </location>
</feature>
<dbReference type="PANTHER" id="PTHR44170:SF49">
    <property type="entry name" value="PROTEIN SIDEKICK-1 ISOFORM X1"/>
    <property type="match status" value="1"/>
</dbReference>
<dbReference type="SUPFAM" id="SSF48726">
    <property type="entry name" value="Immunoglobulin"/>
    <property type="match status" value="3"/>
</dbReference>
<dbReference type="Gene3D" id="2.60.40.10">
    <property type="entry name" value="Immunoglobulins"/>
    <property type="match status" value="3"/>
</dbReference>
<dbReference type="FunFam" id="2.60.40.10:FF:000420">
    <property type="entry name" value="Sidekick cell adhesion molecule 2"/>
    <property type="match status" value="1"/>
</dbReference>
<evidence type="ECO:0000256" key="9">
    <source>
        <dbReference type="ARBA" id="ARBA00030997"/>
    </source>
</evidence>
<evidence type="ECO:0000259" key="15">
    <source>
        <dbReference type="PROSITE" id="PS50835"/>
    </source>
</evidence>
<feature type="domain" description="Ig-like" evidence="15">
    <location>
        <begin position="1798"/>
        <end position="1951"/>
    </location>
</feature>
<evidence type="ECO:0000256" key="1">
    <source>
        <dbReference type="ARBA" id="ARBA00011643"/>
    </source>
</evidence>
<evidence type="ECO:0000256" key="3">
    <source>
        <dbReference type="ARBA" id="ARBA00022737"/>
    </source>
</evidence>
<dbReference type="SUPFAM" id="SSF52949">
    <property type="entry name" value="Macro domain-like"/>
    <property type="match status" value="1"/>
</dbReference>
<comment type="caution">
    <text evidence="16">The sequence shown here is derived from an EMBL/GenBank/DDBJ whole genome shotgun (WGS) entry which is preliminary data.</text>
</comment>
<feature type="region of interest" description="Disordered" evidence="14">
    <location>
        <begin position="1008"/>
        <end position="1034"/>
    </location>
</feature>
<feature type="compositionally biased region" description="Basic and acidic residues" evidence="14">
    <location>
        <begin position="1704"/>
        <end position="1717"/>
    </location>
</feature>
<dbReference type="InterPro" id="IPR007110">
    <property type="entry name" value="Ig-like_dom"/>
</dbReference>
<dbReference type="Pfam" id="PF13927">
    <property type="entry name" value="Ig_3"/>
    <property type="match status" value="1"/>
</dbReference>
<dbReference type="GO" id="GO:0046872">
    <property type="term" value="F:metal ion binding"/>
    <property type="evidence" value="ECO:0007669"/>
    <property type="project" value="InterPro"/>
</dbReference>
<evidence type="ECO:0000256" key="11">
    <source>
        <dbReference type="ARBA" id="ARBA00045966"/>
    </source>
</evidence>
<feature type="non-terminal residue" evidence="16">
    <location>
        <position position="1"/>
    </location>
</feature>
<proteinExistence type="predicted"/>
<keyword evidence="3" id="KW-0677">Repeat</keyword>
<dbReference type="GO" id="GO:0005886">
    <property type="term" value="C:plasma membrane"/>
    <property type="evidence" value="ECO:0007669"/>
    <property type="project" value="TreeGrafter"/>
</dbReference>
<comment type="subunit">
    <text evidence="1">Homohexamer.</text>
</comment>
<keyword evidence="17" id="KW-1185">Reference proteome</keyword>
<comment type="function">
    <text evidence="11">Cytosolic metallopeptidase that catalyzes the removal of unsubstituted N-terminal hydrophobic amino acids from various peptides. The presence of Zn(2+) ions is essential for the peptidase activity, and the association with other cofactors can modulate the substrate spectificity of the enzyme. For instance, in the presence of Mn(2+), it displays a specific Cys-Gly hydrolyzing activity of Cys-Gly-S-conjugates. Involved in the metabolism of glutathione and in the degradation of glutathione S-conjugates, which may play a role in the control of the cell redox status.</text>
</comment>
<feature type="region of interest" description="Disordered" evidence="14">
    <location>
        <begin position="1848"/>
        <end position="1870"/>
    </location>
</feature>
<protein>
    <recommendedName>
        <fullName evidence="2">Cytosol aminopeptidase</fullName>
        <ecNumber evidence="6">3.4.13.23</ecNumber>
    </recommendedName>
    <alternativeName>
        <fullName evidence="9">Cysteinylglycine-S-conjugate dipeptidase</fullName>
    </alternativeName>
    <alternativeName>
        <fullName evidence="10">Leucine aminopeptidase 3</fullName>
    </alternativeName>
    <alternativeName>
        <fullName evidence="8">Proline aminopeptidase</fullName>
    </alternativeName>
    <alternativeName>
        <fullName evidence="7">Prolyl aminopeptidase</fullName>
    </alternativeName>
</protein>
<dbReference type="EMBL" id="SGJD01000804">
    <property type="protein sequence ID" value="KAB0403468.1"/>
    <property type="molecule type" value="Genomic_DNA"/>
</dbReference>
<dbReference type="InterPro" id="IPR043472">
    <property type="entry name" value="Macro_dom-like"/>
</dbReference>
<accession>A0A6A1Q5P6</accession>
<evidence type="ECO:0000256" key="8">
    <source>
        <dbReference type="ARBA" id="ARBA00030930"/>
    </source>
</evidence>
<evidence type="ECO:0000313" key="16">
    <source>
        <dbReference type="EMBL" id="KAB0403468.1"/>
    </source>
</evidence>
<dbReference type="GO" id="GO:0070006">
    <property type="term" value="F:metalloaminopeptidase activity"/>
    <property type="evidence" value="ECO:0007669"/>
    <property type="project" value="InterPro"/>
</dbReference>
<evidence type="ECO:0000256" key="5">
    <source>
        <dbReference type="ARBA" id="ARBA00023511"/>
    </source>
</evidence>
<feature type="region of interest" description="Disordered" evidence="14">
    <location>
        <begin position="387"/>
        <end position="406"/>
    </location>
</feature>
<evidence type="ECO:0000256" key="13">
    <source>
        <dbReference type="ARBA" id="ARBA00049107"/>
    </source>
</evidence>
<sequence>AIGRNAGWLRTELGNGSPNNAEELARSQEQGPWYKQEGRRQRHTLSLGTREVEDAVTGTPVITAAHTPDTPVPVLDGRNGRHVDPQLSLRCLNSACSQCVKPHAGSVDMALSFLASAIRDGLPQGGGRRTQSEAEWDDARSSPGAYLFPLRIVNVPSVSPSPSSFLLNPEALVTKLDQRRKKDLRAINCRPFPLAVEQRGRARERMHCHLRNTVQRSAETEDAVTLMLLCYVGHGNELRVSSLPLSAALTGTHVQARALREQLGKPQTRPTEHVDKLHAFGASRSCRLSSQAFGGLLPVERAPWSNDHISQLPSLDGGVHEKFINFEVVCFDLAIKLAITLENQLVILAATASDAGAYYVQAVNERNGENKTSPLIHLSIAKGSRNSTRKSWLPEKGEMTRSKNSELKEDNRCISEMPPNVCSVKLHANAKAITAEIMQLLVTGDKACPSDPVIGTSGPENRIRGSRLGVCEDSEVQLNERPAAETGITSFTCDHKPVGTCAAGGFLKPYRVPEALGASALTYLPTGESYEYWDSVNCNYSRQGRAHWLGPISRGRISIDESTTVAMTQSMGHGLVQERDRGHAETKLVRPQCSMDAEAIAYLLDQVPGCASQLERRRFEQGCHNEKILMNLILAVLRREKGVFCDPRMAQGSRDTALRALGHLPGGLPRSRYKCSSAQMCGDILRQCPVVLFKNMQTAWLREMVEGAVTCAVAVHGVATRLCKHSLRLLLGGRCAVSLHPSLTATPGAALGVVGGTGQVYLNLTYLSLNLPAGAVAALELTVVVSKGGKSYSSASDILARPFPLEGGRALMANLDLVHLTEPQQRDNRNISKRDETKTDYSAVLPHCHSTILCSKLSLTQFYIMTTQIQWLTVVSVSLLQFLRRWEFRSTPNKRLLKHTRMEVTGARVPAERTRAVVLSSPMCQPLNTLRLMGTVRRTPPAADGRDQGVRGPCQGVLQFPIVLANSLRRASIAPDLSYQDASSLGGKRSDTPVETLLQAGEHFIPLPGRFNNAEKDDRLRSGKRSWGPGPAAADKTKGLVLGICGKEKEDDVPQFTSAGENFNKLVSGKLREILNVSGPPLKAGKTQSFYGLHEDFPRMVVVGLGKTTAGVDEQENWHEGKENIRAAVAAGCRQVQDPEIPSVEVDPCGDAHAHGAVLGLYEYDDLKQKKKVAMSVKPHGSGHQEAWQRGVLFASGQNLACHLMETPAKEMTPTRFSGITEKNLKSASSATDVALGSAATGVSTNSSWLWSKLFETRIETGDRVWRMPLFEHYTRQVVGCQLADVNNICRSTYGCSISERICDYPKWERLDTAGVMTDKDEAPYLCKGVAGRPTRTLIEFCFGRPSWQRDGKPRGRAGTEDLGLPFTVVLRPRVPWHVLCATRRLMCAVYTYKHTSKSTRQLRRVDRQTDRKCASIVCYNEHYPCYREMWNLGAYRVPRASALSATGDVGTPEAVAPVIVIPPSNRSVVAGSSETTLECIANARPVEELSVTWKRNGVRVTSGLHSFGRRLTISTPTSSDVGEYVCEAALAGSAFEPATAKAFLSIIGRILWLNRPGKALKSLCQFRVIWEIIAPSPAIVEGGIPRKPWSRFHGPVTGGTVQRAIDVPPCFKDIVNTRGRPSYSIHIQHNYSGNKQLWKTAPGNYHTEKPPYFTEEPESRILVEVEETVDIVCGAMGECGEPQGKQRRGGGTEMASPGQSRPLDSDRWTEEGERKQSSLSWFLKAPGKATKRRSPVCPTQRGHQETVRHRLVTCTDHTQLGGEQQRPSCSRAKDSPFVTNLGSAPVTLSAAYAPSDPNLNLLPGGETKLRPEDSGIFQCFASNEGGEVQTYTYLDVTSEYYALQSRASQSSAHGPSGGHHGYRRGDSRPELCGVRGSQAGHRVEERKPLGGFPTLKGNRILASGSVQIPRFMLLESGGLQITPVLIQDAGNYTCCAANSEGSLNASATLTVWNRTSIVNPPEDRVVIKGTTATLHCGTTHDPRTSLRYVWKKDNVVITPSGSSRIVVEKDGSLLISQTWSGDIGDYTCGVISEGGNDSRTARLEVM</sequence>
<dbReference type="FunFam" id="2.60.40.10:FF:000485">
    <property type="entry name" value="Sidekick cell adhesion molecule 2"/>
    <property type="match status" value="1"/>
</dbReference>
<reference evidence="16 17" key="1">
    <citation type="journal article" date="2019" name="PLoS ONE">
        <title>Genomic analyses reveal an absence of contemporary introgressive admixture between fin whales and blue whales, despite known hybrids.</title>
        <authorList>
            <person name="Westbury M.V."/>
            <person name="Petersen B."/>
            <person name="Lorenzen E.D."/>
        </authorList>
    </citation>
    <scope>NUCLEOTIDE SEQUENCE [LARGE SCALE GENOMIC DNA]</scope>
    <source>
        <strain evidence="16">FinWhale-01</strain>
    </source>
</reference>
<organism evidence="16 17">
    <name type="scientific">Balaenoptera physalus</name>
    <name type="common">Fin whale</name>
    <name type="synonym">Balaena physalus</name>
    <dbReference type="NCBI Taxonomy" id="9770"/>
    <lineage>
        <taxon>Eukaryota</taxon>
        <taxon>Metazoa</taxon>
        <taxon>Chordata</taxon>
        <taxon>Craniata</taxon>
        <taxon>Vertebrata</taxon>
        <taxon>Euteleostomi</taxon>
        <taxon>Mammalia</taxon>
        <taxon>Eutheria</taxon>
        <taxon>Laurasiatheria</taxon>
        <taxon>Artiodactyla</taxon>
        <taxon>Whippomorpha</taxon>
        <taxon>Cetacea</taxon>
        <taxon>Mysticeti</taxon>
        <taxon>Balaenopteridae</taxon>
        <taxon>Balaenoptera</taxon>
    </lineage>
</organism>
<dbReference type="InterPro" id="IPR008283">
    <property type="entry name" value="Peptidase_M17_N"/>
</dbReference>
<evidence type="ECO:0000256" key="6">
    <source>
        <dbReference type="ARBA" id="ARBA00023625"/>
    </source>
</evidence>
<name>A0A6A1Q5P6_BALPH</name>
<dbReference type="Pfam" id="PF00883">
    <property type="entry name" value="Peptidase_M17"/>
    <property type="match status" value="1"/>
</dbReference>
<evidence type="ECO:0000256" key="14">
    <source>
        <dbReference type="SAM" id="MobiDB-lite"/>
    </source>
</evidence>
<dbReference type="SMART" id="SM00408">
    <property type="entry name" value="IGc2"/>
    <property type="match status" value="3"/>
</dbReference>
<dbReference type="InterPro" id="IPR013783">
    <property type="entry name" value="Ig-like_fold"/>
</dbReference>
<dbReference type="Gene3D" id="3.40.220.10">
    <property type="entry name" value="Leucine Aminopeptidase, subunit E, domain 1"/>
    <property type="match status" value="1"/>
</dbReference>
<feature type="region of interest" description="Disordered" evidence="14">
    <location>
        <begin position="1"/>
        <end position="22"/>
    </location>
</feature>
<dbReference type="Gene3D" id="3.40.630.10">
    <property type="entry name" value="Zn peptidases"/>
    <property type="match status" value="1"/>
</dbReference>
<dbReference type="EC" id="3.4.13.23" evidence="6"/>
<dbReference type="Proteomes" id="UP000437017">
    <property type="component" value="Unassembled WGS sequence"/>
</dbReference>
<dbReference type="GO" id="GO:0006508">
    <property type="term" value="P:proteolysis"/>
    <property type="evidence" value="ECO:0007669"/>
    <property type="project" value="InterPro"/>
</dbReference>